<reference evidence="1" key="1">
    <citation type="submission" date="2023-06" db="EMBL/GenBank/DDBJ databases">
        <title>Genomic of Agaribacillus aureum.</title>
        <authorList>
            <person name="Wang G."/>
        </authorList>
    </citation>
    <scope>NUCLEOTIDE SEQUENCE</scope>
    <source>
        <strain evidence="1">BMA12</strain>
    </source>
</reference>
<dbReference type="EMBL" id="JAUJEB010000008">
    <property type="protein sequence ID" value="MDN5216376.1"/>
    <property type="molecule type" value="Genomic_DNA"/>
</dbReference>
<proteinExistence type="predicted"/>
<dbReference type="RefSeq" id="WP_346761714.1">
    <property type="nucleotide sequence ID" value="NZ_JAUJEB010000008.1"/>
</dbReference>
<keyword evidence="2" id="KW-1185">Reference proteome</keyword>
<gene>
    <name evidence="1" type="ORF">QQ020_30185</name>
</gene>
<evidence type="ECO:0000313" key="1">
    <source>
        <dbReference type="EMBL" id="MDN5216376.1"/>
    </source>
</evidence>
<organism evidence="1 2">
    <name type="scientific">Agaribacillus aureus</name>
    <dbReference type="NCBI Taxonomy" id="3051825"/>
    <lineage>
        <taxon>Bacteria</taxon>
        <taxon>Pseudomonadati</taxon>
        <taxon>Bacteroidota</taxon>
        <taxon>Cytophagia</taxon>
        <taxon>Cytophagales</taxon>
        <taxon>Splendidivirgaceae</taxon>
        <taxon>Agaribacillus</taxon>
    </lineage>
</organism>
<sequence>MIKIFTPNDVIRYFYNETSPEENEAIANALIIDNDLLEVYREVKQSVEMLNDIRKEPSESVINNILNYSKSRDLNSVC</sequence>
<comment type="caution">
    <text evidence="1">The sequence shown here is derived from an EMBL/GenBank/DDBJ whole genome shotgun (WGS) entry which is preliminary data.</text>
</comment>
<accession>A0ABT8LGR0</accession>
<protein>
    <submittedName>
        <fullName evidence="1">Uncharacterized protein</fullName>
    </submittedName>
</protein>
<name>A0ABT8LGR0_9BACT</name>
<dbReference type="Proteomes" id="UP001172083">
    <property type="component" value="Unassembled WGS sequence"/>
</dbReference>
<evidence type="ECO:0000313" key="2">
    <source>
        <dbReference type="Proteomes" id="UP001172083"/>
    </source>
</evidence>